<evidence type="ECO:0000313" key="3">
    <source>
        <dbReference type="EMBL" id="JAT62223.1"/>
    </source>
</evidence>
<dbReference type="InterPro" id="IPR045182">
    <property type="entry name" value="JINGUBANG-like"/>
</dbReference>
<dbReference type="PANTHER" id="PTHR22844">
    <property type="entry name" value="F-BOX AND WD40 DOMAIN PROTEIN"/>
    <property type="match status" value="1"/>
</dbReference>
<dbReference type="PANTHER" id="PTHR22844:SF387">
    <property type="entry name" value="F3I6.5 PROTEIN"/>
    <property type="match status" value="1"/>
</dbReference>
<feature type="repeat" description="WD" evidence="1">
    <location>
        <begin position="195"/>
        <end position="236"/>
    </location>
</feature>
<dbReference type="PROSITE" id="PS50082">
    <property type="entry name" value="WD_REPEATS_2"/>
    <property type="match status" value="2"/>
</dbReference>
<evidence type="ECO:0000256" key="1">
    <source>
        <dbReference type="PROSITE-ProRule" id="PRU00221"/>
    </source>
</evidence>
<gene>
    <name evidence="3" type="primary">mhkB_7</name>
    <name evidence="3" type="ORF">g.24976</name>
</gene>
<dbReference type="SMART" id="SM00320">
    <property type="entry name" value="WD40"/>
    <property type="match status" value="3"/>
</dbReference>
<organism evidence="3">
    <name type="scientific">Anthurium amnicola</name>
    <dbReference type="NCBI Taxonomy" id="1678845"/>
    <lineage>
        <taxon>Eukaryota</taxon>
        <taxon>Viridiplantae</taxon>
        <taxon>Streptophyta</taxon>
        <taxon>Embryophyta</taxon>
        <taxon>Tracheophyta</taxon>
        <taxon>Spermatophyta</taxon>
        <taxon>Magnoliopsida</taxon>
        <taxon>Liliopsida</taxon>
        <taxon>Araceae</taxon>
        <taxon>Pothoideae</taxon>
        <taxon>Potheae</taxon>
        <taxon>Anthurium</taxon>
    </lineage>
</organism>
<keyword evidence="3" id="KW-0808">Transferase</keyword>
<accession>A0A1D1Z5M8</accession>
<dbReference type="Gene3D" id="2.130.10.10">
    <property type="entry name" value="YVTN repeat-like/Quinoprotein amine dehydrogenase"/>
    <property type="match status" value="2"/>
</dbReference>
<sequence>LSLSLSLKMGMITCAKGCHMGEESPPQRQASHSHCTEPLSESMSLSSQSSLRSLPSLDLHLQHPPTLHQCILTITGHSSYVSTLAVHGNSLYSGSSDGEIRRWHLVSSGSGDRGSSSDVSPGHVVVAVGRSAVKSLVFSGKRLFSAHQDHKIHVWQVGNHGYKLAATLPTTGDRLLSLLSPEGYVEVRRHKRSTWVHHADAVSAMAVSHDGAFLYSASWDRGFKVWRASDGRCLESVAGAHQDAINAVVASRDGCVYTGS</sequence>
<reference evidence="3" key="1">
    <citation type="submission" date="2015-07" db="EMBL/GenBank/DDBJ databases">
        <title>Transcriptome Assembly of Anthurium amnicola.</title>
        <authorList>
            <person name="Suzuki J."/>
        </authorList>
    </citation>
    <scope>NUCLEOTIDE SEQUENCE</scope>
</reference>
<protein>
    <submittedName>
        <fullName evidence="3">Myosin heavy chain kinase B</fullName>
    </submittedName>
</protein>
<keyword evidence="3" id="KW-0418">Kinase</keyword>
<proteinExistence type="predicted"/>
<feature type="region of interest" description="Disordered" evidence="2">
    <location>
        <begin position="21"/>
        <end position="42"/>
    </location>
</feature>
<feature type="repeat" description="WD" evidence="1">
    <location>
        <begin position="74"/>
        <end position="105"/>
    </location>
</feature>
<dbReference type="InterPro" id="IPR001680">
    <property type="entry name" value="WD40_rpt"/>
</dbReference>
<dbReference type="InterPro" id="IPR036322">
    <property type="entry name" value="WD40_repeat_dom_sf"/>
</dbReference>
<dbReference type="Pfam" id="PF00400">
    <property type="entry name" value="WD40"/>
    <property type="match status" value="2"/>
</dbReference>
<dbReference type="AlphaFoldDB" id="A0A1D1Z5M8"/>
<dbReference type="GO" id="GO:0016301">
    <property type="term" value="F:kinase activity"/>
    <property type="evidence" value="ECO:0007669"/>
    <property type="project" value="UniProtKB-KW"/>
</dbReference>
<keyword evidence="1" id="KW-0853">WD repeat</keyword>
<evidence type="ECO:0000256" key="2">
    <source>
        <dbReference type="SAM" id="MobiDB-lite"/>
    </source>
</evidence>
<feature type="non-terminal residue" evidence="3">
    <location>
        <position position="260"/>
    </location>
</feature>
<name>A0A1D1Z5M8_9ARAE</name>
<dbReference type="InterPro" id="IPR015943">
    <property type="entry name" value="WD40/YVTN_repeat-like_dom_sf"/>
</dbReference>
<dbReference type="EMBL" id="GDJX01005713">
    <property type="protein sequence ID" value="JAT62223.1"/>
    <property type="molecule type" value="Transcribed_RNA"/>
</dbReference>
<feature type="non-terminal residue" evidence="3">
    <location>
        <position position="1"/>
    </location>
</feature>
<dbReference type="PROSITE" id="PS50294">
    <property type="entry name" value="WD_REPEATS_REGION"/>
    <property type="match status" value="1"/>
</dbReference>
<dbReference type="SUPFAM" id="SSF50978">
    <property type="entry name" value="WD40 repeat-like"/>
    <property type="match status" value="1"/>
</dbReference>